<evidence type="ECO:0000313" key="1">
    <source>
        <dbReference type="EMBL" id="SFD02372.1"/>
    </source>
</evidence>
<dbReference type="AlphaFoldDB" id="A0A1I1NYF5"/>
<reference evidence="2" key="1">
    <citation type="submission" date="2016-10" db="EMBL/GenBank/DDBJ databases">
        <authorList>
            <person name="Varghese N."/>
            <person name="Submissions S."/>
        </authorList>
    </citation>
    <scope>NUCLEOTIDE SEQUENCE [LARGE SCALE GENOMIC DNA]</scope>
    <source>
        <strain evidence="2">DSM 25730</strain>
    </source>
</reference>
<organism evidence="1 2">
    <name type="scientific">Algibacter pectinivorans</name>
    <dbReference type="NCBI Taxonomy" id="870482"/>
    <lineage>
        <taxon>Bacteria</taxon>
        <taxon>Pseudomonadati</taxon>
        <taxon>Bacteroidota</taxon>
        <taxon>Flavobacteriia</taxon>
        <taxon>Flavobacteriales</taxon>
        <taxon>Flavobacteriaceae</taxon>
        <taxon>Algibacter</taxon>
    </lineage>
</organism>
<keyword evidence="2" id="KW-1185">Reference proteome</keyword>
<dbReference type="STRING" id="870482.SAMN04487987_1034"/>
<dbReference type="RefSeq" id="WP_092849913.1">
    <property type="nucleotide sequence ID" value="NZ_FOMI01000003.1"/>
</dbReference>
<gene>
    <name evidence="1" type="ORF">SAMN04487987_1034</name>
</gene>
<evidence type="ECO:0000313" key="2">
    <source>
        <dbReference type="Proteomes" id="UP000199439"/>
    </source>
</evidence>
<name>A0A1I1NYF5_9FLAO</name>
<dbReference type="EMBL" id="FOMI01000003">
    <property type="protein sequence ID" value="SFD02372.1"/>
    <property type="molecule type" value="Genomic_DNA"/>
</dbReference>
<sequence>MSKLIQPKFDLNINGMKFLGRGPKASGKGIGWSRNENIVYKCVDCGSEMLASHNDYWNCECGAIHLDFDAGRFGSNYGDENILVYKKNEQTEKNLNSENKRKSFLTELIEKVFKPKN</sequence>
<dbReference type="Proteomes" id="UP000199439">
    <property type="component" value="Unassembled WGS sequence"/>
</dbReference>
<proteinExistence type="predicted"/>
<dbReference type="OrthoDB" id="9800168at2"/>
<protein>
    <submittedName>
        <fullName evidence="1">Uncharacterized protein</fullName>
    </submittedName>
</protein>
<accession>A0A1I1NYF5</accession>